<accession>A0A9P5YMP7</accession>
<evidence type="ECO:0000256" key="4">
    <source>
        <dbReference type="RuleBase" id="RU361153"/>
    </source>
</evidence>
<proteinExistence type="inferred from homology"/>
<reference evidence="6" key="1">
    <citation type="submission" date="2020-11" db="EMBL/GenBank/DDBJ databases">
        <authorList>
            <consortium name="DOE Joint Genome Institute"/>
            <person name="Ahrendt S."/>
            <person name="Riley R."/>
            <person name="Andreopoulos W."/>
            <person name="Labutti K."/>
            <person name="Pangilinan J."/>
            <person name="Ruiz-Duenas F.J."/>
            <person name="Barrasa J.M."/>
            <person name="Sanchez-Garcia M."/>
            <person name="Camarero S."/>
            <person name="Miyauchi S."/>
            <person name="Serrano A."/>
            <person name="Linde D."/>
            <person name="Babiker R."/>
            <person name="Drula E."/>
            <person name="Ayuso-Fernandez I."/>
            <person name="Pacheco R."/>
            <person name="Padilla G."/>
            <person name="Ferreira P."/>
            <person name="Barriuso J."/>
            <person name="Kellner H."/>
            <person name="Castanera R."/>
            <person name="Alfaro M."/>
            <person name="Ramirez L."/>
            <person name="Pisabarro A.G."/>
            <person name="Kuo A."/>
            <person name="Tritt A."/>
            <person name="Lipzen A."/>
            <person name="He G."/>
            <person name="Yan M."/>
            <person name="Ng V."/>
            <person name="Cullen D."/>
            <person name="Martin F."/>
            <person name="Rosso M.-N."/>
            <person name="Henrissat B."/>
            <person name="Hibbett D."/>
            <person name="Martinez A.T."/>
            <person name="Grigoriev I.V."/>
        </authorList>
    </citation>
    <scope>NUCLEOTIDE SEQUENCE</scope>
    <source>
        <strain evidence="6">CIRM-BRFM 674</strain>
    </source>
</reference>
<keyword evidence="7" id="KW-1185">Reference proteome</keyword>
<name>A0A9P5YMP7_9AGAR</name>
<dbReference type="Pfam" id="PF00150">
    <property type="entry name" value="Cellulase"/>
    <property type="match status" value="1"/>
</dbReference>
<organism evidence="6 7">
    <name type="scientific">Pholiota conissans</name>
    <dbReference type="NCBI Taxonomy" id="109636"/>
    <lineage>
        <taxon>Eukaryota</taxon>
        <taxon>Fungi</taxon>
        <taxon>Dikarya</taxon>
        <taxon>Basidiomycota</taxon>
        <taxon>Agaricomycotina</taxon>
        <taxon>Agaricomycetes</taxon>
        <taxon>Agaricomycetidae</taxon>
        <taxon>Agaricales</taxon>
        <taxon>Agaricineae</taxon>
        <taxon>Strophariaceae</taxon>
        <taxon>Pholiota</taxon>
    </lineage>
</organism>
<evidence type="ECO:0000256" key="3">
    <source>
        <dbReference type="ARBA" id="ARBA00023295"/>
    </source>
</evidence>
<evidence type="ECO:0000313" key="6">
    <source>
        <dbReference type="EMBL" id="KAF9471763.1"/>
    </source>
</evidence>
<sequence length="512" mass="57771">MHKLFDKLIQHGGKEVAGPHHIPQETRNKFSDEDVYRYRKQRGVNLGSWFVLERWITSIPFQLAKSPAKSDLDVARGTDAREILERHWDTWITDQDWKWISDRGLNSVRIPIGYYHVCGIDPTVLHGTDFEPYYEIFCGAWERIILAIQKAASHNIGVLIDLHAAPGKQNNDAHAGTSGPSNFFRDEHHQKSTIRALCSLVKNLNHFTNSFSPPLSNLIGIELLNEPHPPSDGELKSWYTKAISKVRAIDPIIPIHLGECWRPDSYADFIAQHPSSAPIVLDHHLYRCFTSSDTTTSAEAHSRSLTDANAATSKMFASIAEKVGRAGGGIVIGEWSGALNPGSLRGKPDEQRDFVHAELALFERTCSGWFFWTYKKEKSGDTGWSLRDAVNGGVFPSFVGIKPNPSSMKDDENQSKIRDLLCDKALAAHTQYWSRYSGRCDHARFSEGYHLGWDDVFQLMLSTPANSTSINEIGFKGAWARRRTQKHDKHYWEFEAGFLQAIGAAIELYMLH</sequence>
<evidence type="ECO:0000313" key="7">
    <source>
        <dbReference type="Proteomes" id="UP000807469"/>
    </source>
</evidence>
<dbReference type="SUPFAM" id="SSF51445">
    <property type="entry name" value="(Trans)glycosidases"/>
    <property type="match status" value="1"/>
</dbReference>
<keyword evidence="2 4" id="KW-0378">Hydrolase</keyword>
<dbReference type="AlphaFoldDB" id="A0A9P5YMP7"/>
<dbReference type="GO" id="GO:0009986">
    <property type="term" value="C:cell surface"/>
    <property type="evidence" value="ECO:0007669"/>
    <property type="project" value="TreeGrafter"/>
</dbReference>
<dbReference type="GO" id="GO:0046557">
    <property type="term" value="F:glucan endo-1,6-beta-glucosidase activity"/>
    <property type="evidence" value="ECO:0007669"/>
    <property type="project" value="TreeGrafter"/>
</dbReference>
<dbReference type="Gene3D" id="3.20.20.80">
    <property type="entry name" value="Glycosidases"/>
    <property type="match status" value="1"/>
</dbReference>
<dbReference type="PANTHER" id="PTHR31297">
    <property type="entry name" value="GLUCAN ENDO-1,6-BETA-GLUCOSIDASE B"/>
    <property type="match status" value="1"/>
</dbReference>
<gene>
    <name evidence="6" type="ORF">BDN70DRAFT_938705</name>
</gene>
<dbReference type="InterPro" id="IPR018087">
    <property type="entry name" value="Glyco_hydro_5_CS"/>
</dbReference>
<dbReference type="Proteomes" id="UP000807469">
    <property type="component" value="Unassembled WGS sequence"/>
</dbReference>
<evidence type="ECO:0000259" key="5">
    <source>
        <dbReference type="Pfam" id="PF00150"/>
    </source>
</evidence>
<dbReference type="InterPro" id="IPR001547">
    <property type="entry name" value="Glyco_hydro_5"/>
</dbReference>
<dbReference type="InterPro" id="IPR017853">
    <property type="entry name" value="GH"/>
</dbReference>
<keyword evidence="3 4" id="KW-0326">Glycosidase</keyword>
<comment type="caution">
    <text evidence="6">The sequence shown here is derived from an EMBL/GenBank/DDBJ whole genome shotgun (WGS) entry which is preliminary data.</text>
</comment>
<dbReference type="OrthoDB" id="1887033at2759"/>
<dbReference type="GO" id="GO:0005576">
    <property type="term" value="C:extracellular region"/>
    <property type="evidence" value="ECO:0007669"/>
    <property type="project" value="TreeGrafter"/>
</dbReference>
<dbReference type="PROSITE" id="PS00659">
    <property type="entry name" value="GLYCOSYL_HYDROL_F5"/>
    <property type="match status" value="1"/>
</dbReference>
<dbReference type="PANTHER" id="PTHR31297:SF43">
    <property type="entry name" value="GLUCAN 1,3-BETA-GLUCOSIDASE 3"/>
    <property type="match status" value="1"/>
</dbReference>
<dbReference type="InterPro" id="IPR050386">
    <property type="entry name" value="Glycosyl_hydrolase_5"/>
</dbReference>
<evidence type="ECO:0000256" key="1">
    <source>
        <dbReference type="ARBA" id="ARBA00005641"/>
    </source>
</evidence>
<protein>
    <submittedName>
        <fullName evidence="6">Glycoside hydrolase</fullName>
    </submittedName>
</protein>
<dbReference type="GO" id="GO:0009251">
    <property type="term" value="P:glucan catabolic process"/>
    <property type="evidence" value="ECO:0007669"/>
    <property type="project" value="TreeGrafter"/>
</dbReference>
<comment type="similarity">
    <text evidence="1 4">Belongs to the glycosyl hydrolase 5 (cellulase A) family.</text>
</comment>
<evidence type="ECO:0000256" key="2">
    <source>
        <dbReference type="ARBA" id="ARBA00022801"/>
    </source>
</evidence>
<dbReference type="EMBL" id="MU155626">
    <property type="protein sequence ID" value="KAF9471763.1"/>
    <property type="molecule type" value="Genomic_DNA"/>
</dbReference>
<feature type="domain" description="Glycoside hydrolase family 5" evidence="5">
    <location>
        <begin position="92"/>
        <end position="376"/>
    </location>
</feature>